<proteinExistence type="inferred from homology"/>
<dbReference type="Gene3D" id="3.40.50.720">
    <property type="entry name" value="NAD(P)-binding Rossmann-like Domain"/>
    <property type="match status" value="1"/>
</dbReference>
<organism evidence="5 6">
    <name type="scientific">Streptomyces antioxidans</name>
    <dbReference type="NCBI Taxonomy" id="1507734"/>
    <lineage>
        <taxon>Bacteria</taxon>
        <taxon>Bacillati</taxon>
        <taxon>Actinomycetota</taxon>
        <taxon>Actinomycetes</taxon>
        <taxon>Kitasatosporales</taxon>
        <taxon>Streptomycetaceae</taxon>
        <taxon>Streptomyces</taxon>
    </lineage>
</organism>
<dbReference type="GO" id="GO:0008977">
    <property type="term" value="F:prephenate dehydrogenase (NAD+) activity"/>
    <property type="evidence" value="ECO:0007669"/>
    <property type="project" value="InterPro"/>
</dbReference>
<dbReference type="PROSITE" id="PS51176">
    <property type="entry name" value="PDH_ADH"/>
    <property type="match status" value="1"/>
</dbReference>
<dbReference type="RefSeq" id="WP_075200467.1">
    <property type="nucleotide sequence ID" value="NZ_LAKD02000014.1"/>
</dbReference>
<comment type="similarity">
    <text evidence="1">Belongs to the prephenate/arogenate dehydrogenase family.</text>
</comment>
<evidence type="ECO:0000313" key="5">
    <source>
        <dbReference type="EMBL" id="OPF82234.1"/>
    </source>
</evidence>
<dbReference type="NCBIfam" id="NF005112">
    <property type="entry name" value="PRK06545.2-4"/>
    <property type="match status" value="1"/>
</dbReference>
<dbReference type="Gene3D" id="1.10.3660.10">
    <property type="entry name" value="6-phosphogluconate dehydrogenase C-terminal like domain"/>
    <property type="match status" value="1"/>
</dbReference>
<evidence type="ECO:0000313" key="6">
    <source>
        <dbReference type="Proteomes" id="UP000033615"/>
    </source>
</evidence>
<comment type="caution">
    <text evidence="5">The sequence shown here is derived from an EMBL/GenBank/DDBJ whole genome shotgun (WGS) entry which is preliminary data.</text>
</comment>
<keyword evidence="6" id="KW-1185">Reference proteome</keyword>
<evidence type="ECO:0000256" key="1">
    <source>
        <dbReference type="ARBA" id="ARBA00007964"/>
    </source>
</evidence>
<dbReference type="AlphaFoldDB" id="A0A1V4D9C0"/>
<dbReference type="GO" id="GO:0006571">
    <property type="term" value="P:tyrosine biosynthetic process"/>
    <property type="evidence" value="ECO:0007669"/>
    <property type="project" value="InterPro"/>
</dbReference>
<dbReference type="InterPro" id="IPR003099">
    <property type="entry name" value="Prephen_DH"/>
</dbReference>
<dbReference type="InterPro" id="IPR050812">
    <property type="entry name" value="Preph/Arog_dehydrog"/>
</dbReference>
<feature type="region of interest" description="Disordered" evidence="3">
    <location>
        <begin position="331"/>
        <end position="369"/>
    </location>
</feature>
<protein>
    <submittedName>
        <fullName evidence="5">Prephenate dehydrogenase</fullName>
    </submittedName>
</protein>
<reference evidence="5" key="1">
    <citation type="submission" date="2016-12" db="EMBL/GenBank/DDBJ databases">
        <title>Genome sequence of Streptomyces antioxidans MUSC 164.</title>
        <authorList>
            <person name="Lee L.-H."/>
            <person name="Ser H.-L."/>
        </authorList>
    </citation>
    <scope>NUCLEOTIDE SEQUENCE [LARGE SCALE GENOMIC DNA]</scope>
    <source>
        <strain evidence="5">MUSC 164</strain>
    </source>
</reference>
<dbReference type="GO" id="GO:0070403">
    <property type="term" value="F:NAD+ binding"/>
    <property type="evidence" value="ECO:0007669"/>
    <property type="project" value="InterPro"/>
</dbReference>
<dbReference type="InterPro" id="IPR008927">
    <property type="entry name" value="6-PGluconate_DH-like_C_sf"/>
</dbReference>
<dbReference type="PANTHER" id="PTHR21363:SF0">
    <property type="entry name" value="PREPHENATE DEHYDROGENASE [NADP(+)]"/>
    <property type="match status" value="1"/>
</dbReference>
<feature type="domain" description="Prephenate/arogenate dehydrogenase" evidence="4">
    <location>
        <begin position="1"/>
        <end position="280"/>
    </location>
</feature>
<dbReference type="Pfam" id="PF20463">
    <property type="entry name" value="PDH_C"/>
    <property type="match status" value="1"/>
</dbReference>
<dbReference type="Proteomes" id="UP000033615">
    <property type="component" value="Unassembled WGS sequence"/>
</dbReference>
<dbReference type="InterPro" id="IPR046826">
    <property type="entry name" value="PDH_N"/>
</dbReference>
<dbReference type="EMBL" id="LAKD02000014">
    <property type="protein sequence ID" value="OPF82234.1"/>
    <property type="molecule type" value="Genomic_DNA"/>
</dbReference>
<dbReference type="Pfam" id="PF02153">
    <property type="entry name" value="PDH_N"/>
    <property type="match status" value="1"/>
</dbReference>
<dbReference type="OrthoDB" id="9802008at2"/>
<evidence type="ECO:0000256" key="2">
    <source>
        <dbReference type="ARBA" id="ARBA00023002"/>
    </source>
</evidence>
<name>A0A1V4D9C0_9ACTN</name>
<dbReference type="PANTHER" id="PTHR21363">
    <property type="entry name" value="PREPHENATE DEHYDROGENASE"/>
    <property type="match status" value="1"/>
</dbReference>
<gene>
    <name evidence="5" type="ORF">VT50_0207700</name>
</gene>
<evidence type="ECO:0000256" key="3">
    <source>
        <dbReference type="SAM" id="MobiDB-lite"/>
    </source>
</evidence>
<dbReference type="InterPro" id="IPR036291">
    <property type="entry name" value="NAD(P)-bd_dom_sf"/>
</dbReference>
<evidence type="ECO:0000259" key="4">
    <source>
        <dbReference type="PROSITE" id="PS51176"/>
    </source>
</evidence>
<accession>A0A1V4D9C0</accession>
<dbReference type="InterPro" id="IPR046825">
    <property type="entry name" value="PDH_C"/>
</dbReference>
<dbReference type="SUPFAM" id="SSF48179">
    <property type="entry name" value="6-phosphogluconate dehydrogenase C-terminal domain-like"/>
    <property type="match status" value="1"/>
</dbReference>
<dbReference type="GO" id="GO:0004665">
    <property type="term" value="F:prephenate dehydrogenase (NADP+) activity"/>
    <property type="evidence" value="ECO:0007669"/>
    <property type="project" value="InterPro"/>
</dbReference>
<dbReference type="SUPFAM" id="SSF51735">
    <property type="entry name" value="NAD(P)-binding Rossmann-fold domains"/>
    <property type="match status" value="1"/>
</dbReference>
<feature type="compositionally biased region" description="Low complexity" evidence="3">
    <location>
        <begin position="331"/>
        <end position="354"/>
    </location>
</feature>
<sequence length="396" mass="40605">MAVIGTGLIGTSVALTAAEEGVSVYLSDRSRAAARTAAALGAGRAEDPPEPVDLAVLAVPPSRIAEVLIAAQERGLARAYTDVASVKERPERAVLARAPEPSRYIGGHPLAGRERSGPLAARAGLFRGRPWALTPHRLTSRAALDRGLELAELCGAAPVVMRSREHDEVVALTSHVPHLLASVMAARLRDGPAGVPLLAGQGLRDVTRIAAGDPRLWSDILRSNAAAMAGVVTELRADLARVAAALAALAEDQDASHEAGHDQGVRTLEDLLARGAAGLAGLPRRPGVGPPAPQAALRILVPDRPGELARLLAAVAALGIAADDVTVEPAQPAQPAQTAQTAQTAGTAETVEPAEAAEDSGLQVRVPVPATDAERIGAKLGADGWERAAAESVPAR</sequence>
<keyword evidence="2" id="KW-0560">Oxidoreductase</keyword>